<evidence type="ECO:0000313" key="2">
    <source>
        <dbReference type="Proteomes" id="UP000886595"/>
    </source>
</evidence>
<dbReference type="AlphaFoldDB" id="A0A8X7QX57"/>
<name>A0A8X7QX57_BRACI</name>
<evidence type="ECO:0000313" key="1">
    <source>
        <dbReference type="EMBL" id="KAG2277706.1"/>
    </source>
</evidence>
<proteinExistence type="predicted"/>
<accession>A0A8X7QX57</accession>
<keyword evidence="2" id="KW-1185">Reference proteome</keyword>
<dbReference type="EMBL" id="JAAMPC010000012">
    <property type="protein sequence ID" value="KAG2277706.1"/>
    <property type="molecule type" value="Genomic_DNA"/>
</dbReference>
<protein>
    <submittedName>
        <fullName evidence="1">Uncharacterized protein</fullName>
    </submittedName>
</protein>
<organism evidence="1 2">
    <name type="scientific">Brassica carinata</name>
    <name type="common">Ethiopian mustard</name>
    <name type="synonym">Abyssinian cabbage</name>
    <dbReference type="NCBI Taxonomy" id="52824"/>
    <lineage>
        <taxon>Eukaryota</taxon>
        <taxon>Viridiplantae</taxon>
        <taxon>Streptophyta</taxon>
        <taxon>Embryophyta</taxon>
        <taxon>Tracheophyta</taxon>
        <taxon>Spermatophyta</taxon>
        <taxon>Magnoliopsida</taxon>
        <taxon>eudicotyledons</taxon>
        <taxon>Gunneridae</taxon>
        <taxon>Pentapetalae</taxon>
        <taxon>rosids</taxon>
        <taxon>malvids</taxon>
        <taxon>Brassicales</taxon>
        <taxon>Brassicaceae</taxon>
        <taxon>Brassiceae</taxon>
        <taxon>Brassica</taxon>
    </lineage>
</organism>
<gene>
    <name evidence="1" type="ORF">Bca52824_060261</name>
</gene>
<reference evidence="1 2" key="1">
    <citation type="submission" date="2020-02" db="EMBL/GenBank/DDBJ databases">
        <authorList>
            <person name="Ma Q."/>
            <person name="Huang Y."/>
            <person name="Song X."/>
            <person name="Pei D."/>
        </authorList>
    </citation>
    <scope>NUCLEOTIDE SEQUENCE [LARGE SCALE GENOMIC DNA]</scope>
    <source>
        <strain evidence="1">Sxm20200214</strain>
        <tissue evidence="1">Leaf</tissue>
    </source>
</reference>
<sequence>MIEGRTEYDNFVEENSWKYALLEDGQREAGDTCGTRSSRNRSLEKIAATMATGTTISADAAKNSLPCLKEQKVTFFFFLVTPSLADHCRFLGSINVVIS</sequence>
<comment type="caution">
    <text evidence="1">The sequence shown here is derived from an EMBL/GenBank/DDBJ whole genome shotgun (WGS) entry which is preliminary data.</text>
</comment>
<dbReference type="Proteomes" id="UP000886595">
    <property type="component" value="Unassembled WGS sequence"/>
</dbReference>